<evidence type="ECO:0000313" key="1">
    <source>
        <dbReference type="EMBL" id="POM62589.1"/>
    </source>
</evidence>
<reference evidence="1 2" key="1">
    <citation type="journal article" date="2017" name="Genome Biol. Evol.">
        <title>Phytophthora megakarya and P. palmivora, closely related causal agents of cacao black pod rot, underwent increases in genome sizes and gene numbers by different mechanisms.</title>
        <authorList>
            <person name="Ali S.S."/>
            <person name="Shao J."/>
            <person name="Lary D.J."/>
            <person name="Kronmiller B."/>
            <person name="Shen D."/>
            <person name="Strem M.D."/>
            <person name="Amoako-Attah I."/>
            <person name="Akrofi A.Y."/>
            <person name="Begoude B.A."/>
            <person name="Ten Hoopen G.M."/>
            <person name="Coulibaly K."/>
            <person name="Kebe B.I."/>
            <person name="Melnick R.L."/>
            <person name="Guiltinan M.J."/>
            <person name="Tyler B.M."/>
            <person name="Meinhardt L.W."/>
            <person name="Bailey B.A."/>
        </authorList>
    </citation>
    <scope>NUCLEOTIDE SEQUENCE [LARGE SCALE GENOMIC DNA]</scope>
    <source>
        <strain evidence="2">sbr112.9</strain>
    </source>
</reference>
<organism evidence="1 2">
    <name type="scientific">Phytophthora palmivora</name>
    <dbReference type="NCBI Taxonomy" id="4796"/>
    <lineage>
        <taxon>Eukaryota</taxon>
        <taxon>Sar</taxon>
        <taxon>Stramenopiles</taxon>
        <taxon>Oomycota</taxon>
        <taxon>Peronosporomycetes</taxon>
        <taxon>Peronosporales</taxon>
        <taxon>Peronosporaceae</taxon>
        <taxon>Phytophthora</taxon>
    </lineage>
</organism>
<dbReference type="OrthoDB" id="91689at2759"/>
<proteinExistence type="predicted"/>
<keyword evidence="2" id="KW-1185">Reference proteome</keyword>
<accession>A0A2P4XAQ1</accession>
<dbReference type="Proteomes" id="UP000237271">
    <property type="component" value="Unassembled WGS sequence"/>
</dbReference>
<sequence>MSAFSTLSAEFSDDFDPLIYAWVKTNVGLDDALMSPPILNKKLPAIERDAKRKLFLYERQKRERAMLHKELARLSIILKQEETTKNMTAETKRKRDGLVWKALAKQCLRERLDAETRRKWLLTAISGKRALIEDLKSVVRQHILLANLGPTYSGHTGLFLEPPDELFYAMEMQDINHLYRQTDSVFSTCSLDPASSETTPFQRTVTKNSEGTSIQLVRRQHFLFSYKQTWQAVWMLSHMMHRCEDRENYPGIDDPENTMATKFRITKQVPGGECLFVKESLVSRKFHEDNRTVLVWKASLTGEGSFRGMRTEETGWSIIRPSTAGPGCVYRYISKRPVQF</sequence>
<protein>
    <submittedName>
        <fullName evidence="1">Uncharacterized protein</fullName>
    </submittedName>
</protein>
<dbReference type="AlphaFoldDB" id="A0A2P4XAQ1"/>
<evidence type="ECO:0000313" key="2">
    <source>
        <dbReference type="Proteomes" id="UP000237271"/>
    </source>
</evidence>
<name>A0A2P4XAQ1_9STRA</name>
<dbReference type="EMBL" id="NCKW01015535">
    <property type="protein sequence ID" value="POM62589.1"/>
    <property type="molecule type" value="Genomic_DNA"/>
</dbReference>
<gene>
    <name evidence="1" type="ORF">PHPALM_28240</name>
</gene>
<comment type="caution">
    <text evidence="1">The sequence shown here is derived from an EMBL/GenBank/DDBJ whole genome shotgun (WGS) entry which is preliminary data.</text>
</comment>